<reference evidence="1 2" key="1">
    <citation type="submission" date="2020-02" db="EMBL/GenBank/DDBJ databases">
        <authorList>
            <person name="Rodrigo-Torres L."/>
            <person name="Arahal R. D."/>
            <person name="Lucena T."/>
        </authorList>
    </citation>
    <scope>NUCLEOTIDE SEQUENCE [LARGE SCALE GENOMIC DNA]</scope>
    <source>
        <strain evidence="1 2">CECT 9734</strain>
    </source>
</reference>
<name>A0A6S6WP21_9GAMM</name>
<dbReference type="InterPro" id="IPR052552">
    <property type="entry name" value="YeaO-like"/>
</dbReference>
<dbReference type="AlphaFoldDB" id="A0A6S6WP21"/>
<dbReference type="Pfam" id="PF22752">
    <property type="entry name" value="DUF488-N3i"/>
    <property type="match status" value="1"/>
</dbReference>
<accession>A0A6S6WP21</accession>
<organism evidence="1 2">
    <name type="scientific">Pseudidiomarina piscicola</name>
    <dbReference type="NCBI Taxonomy" id="2614830"/>
    <lineage>
        <taxon>Bacteria</taxon>
        <taxon>Pseudomonadati</taxon>
        <taxon>Pseudomonadota</taxon>
        <taxon>Gammaproteobacteria</taxon>
        <taxon>Alteromonadales</taxon>
        <taxon>Idiomarinaceae</taxon>
        <taxon>Pseudidiomarina</taxon>
    </lineage>
</organism>
<sequence length="104" mass="11684">MNHGYIIDIKSFFDVQSDTDRCRAQIDLRIGPPHVVPLLRYARESKLTLLSATKATTEVHLEDLRERIIEALQLEDAQACDGELQSPVCFATEPTVPTTSDEDN</sequence>
<gene>
    <name evidence="1" type="ORF">PSI9734_02099</name>
</gene>
<proteinExistence type="predicted"/>
<protein>
    <submittedName>
        <fullName evidence="1">Uncharacterized protein</fullName>
    </submittedName>
</protein>
<keyword evidence="2" id="KW-1185">Reference proteome</keyword>
<dbReference type="RefSeq" id="WP_173921095.1">
    <property type="nucleotide sequence ID" value="NZ_CADCXY010000006.1"/>
</dbReference>
<evidence type="ECO:0000313" key="1">
    <source>
        <dbReference type="EMBL" id="CAB0151731.1"/>
    </source>
</evidence>
<evidence type="ECO:0000313" key="2">
    <source>
        <dbReference type="Proteomes" id="UP000481517"/>
    </source>
</evidence>
<dbReference type="EMBL" id="CADCXY010000006">
    <property type="protein sequence ID" value="CAB0151731.1"/>
    <property type="molecule type" value="Genomic_DNA"/>
</dbReference>
<dbReference type="Proteomes" id="UP000481517">
    <property type="component" value="Unassembled WGS sequence"/>
</dbReference>